<keyword evidence="7 9" id="KW-0406">Ion transport</keyword>
<proteinExistence type="inferred from homology"/>
<dbReference type="PANTHER" id="PTHR30607:SF2">
    <property type="entry name" value="POTASSIUM-TRANSPORTING ATPASE POTASSIUM-BINDING SUBUNIT"/>
    <property type="match status" value="1"/>
</dbReference>
<keyword evidence="5 9" id="KW-0630">Potassium</keyword>
<feature type="transmembrane region" description="Helical" evidence="9">
    <location>
        <begin position="374"/>
        <end position="398"/>
    </location>
</feature>
<keyword evidence="8 9" id="KW-0472">Membrane</keyword>
<dbReference type="RefSeq" id="WP_369329122.1">
    <property type="nucleotide sequence ID" value="NZ_JAULBC010000002.1"/>
</dbReference>
<evidence type="ECO:0000256" key="9">
    <source>
        <dbReference type="HAMAP-Rule" id="MF_00275"/>
    </source>
</evidence>
<evidence type="ECO:0000256" key="2">
    <source>
        <dbReference type="ARBA" id="ARBA00022475"/>
    </source>
</evidence>
<comment type="subunit">
    <text evidence="9">The system is composed of three essential subunits: KdpA, KdpB and KdpC.</text>
</comment>
<keyword evidence="1 9" id="KW-0813">Transport</keyword>
<feature type="transmembrane region" description="Helical" evidence="9">
    <location>
        <begin position="418"/>
        <end position="442"/>
    </location>
</feature>
<reference evidence="10 11" key="1">
    <citation type="submission" date="2023-07" db="EMBL/GenBank/DDBJ databases">
        <authorList>
            <person name="Lian W.-H."/>
        </authorList>
    </citation>
    <scope>NUCLEOTIDE SEQUENCE [LARGE SCALE GENOMIC DNA]</scope>
    <source>
        <strain evidence="10 11">SYSU DXS3180</strain>
    </source>
</reference>
<name>A0ABV3ZCW0_9BACT</name>
<feature type="transmembrane region" description="Helical" evidence="9">
    <location>
        <begin position="283"/>
        <end position="302"/>
    </location>
</feature>
<feature type="transmembrane region" description="Helical" evidence="9">
    <location>
        <begin position="64"/>
        <end position="85"/>
    </location>
</feature>
<feature type="transmembrane region" description="Helical" evidence="9">
    <location>
        <begin position="6"/>
        <end position="27"/>
    </location>
</feature>
<evidence type="ECO:0000256" key="8">
    <source>
        <dbReference type="ARBA" id="ARBA00023136"/>
    </source>
</evidence>
<organism evidence="10 11">
    <name type="scientific">Danxiaibacter flavus</name>
    <dbReference type="NCBI Taxonomy" id="3049108"/>
    <lineage>
        <taxon>Bacteria</taxon>
        <taxon>Pseudomonadati</taxon>
        <taxon>Bacteroidota</taxon>
        <taxon>Chitinophagia</taxon>
        <taxon>Chitinophagales</taxon>
        <taxon>Chitinophagaceae</taxon>
        <taxon>Danxiaibacter</taxon>
    </lineage>
</organism>
<evidence type="ECO:0000256" key="6">
    <source>
        <dbReference type="ARBA" id="ARBA00022989"/>
    </source>
</evidence>
<protein>
    <recommendedName>
        <fullName evidence="9">Potassium-transporting ATPase potassium-binding subunit</fullName>
    </recommendedName>
    <alternativeName>
        <fullName evidence="9">ATP phosphohydrolase [potassium-transporting] A chain</fullName>
    </alternativeName>
    <alternativeName>
        <fullName evidence="9">Potassium-binding and translocating subunit A</fullName>
    </alternativeName>
    <alternativeName>
        <fullName evidence="9">Potassium-translocating ATPase A chain</fullName>
    </alternativeName>
</protein>
<feature type="transmembrane region" description="Helical" evidence="9">
    <location>
        <begin position="258"/>
        <end position="276"/>
    </location>
</feature>
<feature type="transmembrane region" description="Helical" evidence="9">
    <location>
        <begin position="539"/>
        <end position="559"/>
    </location>
</feature>
<comment type="function">
    <text evidence="9">Part of the high-affinity ATP-driven potassium transport (or Kdp) system, which catalyzes the hydrolysis of ATP coupled with the electrogenic transport of potassium into the cytoplasm. This subunit binds the extracellular potassium ions and delivers the ions to the membrane domain of KdpB through an intramembrane tunnel.</text>
</comment>
<feature type="transmembrane region" description="Helical" evidence="9">
    <location>
        <begin position="133"/>
        <end position="154"/>
    </location>
</feature>
<dbReference type="PIRSF" id="PIRSF001294">
    <property type="entry name" value="K_ATPaseA"/>
    <property type="match status" value="1"/>
</dbReference>
<evidence type="ECO:0000256" key="4">
    <source>
        <dbReference type="ARBA" id="ARBA00022692"/>
    </source>
</evidence>
<sequence length="572" mass="62287">MNTEITGIVVSFLLTVLLAFPLGKYIAKVFNGDRTFTDFMNPLERFIFRLSGIDPNKKMNWKEFLKAMLTINLVWFVYAFFMLLYQDKLPLNPDGNPGQTPDLSFNTAISFLVNCNLQHYSGETGVTYLTQTLVLMFLQFVSAATGIAALIGLLNGIKEKTTNNLGNFWKIFVKTITRILIPLCIIMAVIMAFNGSPTSYKGKDTITTYQGDTVSVSRGPVAGFVAIKHLGTNGGGWFGTNSAHPLENPNYLTNMVEIIAQVLIPVAMLFAMGFYIRRKKFAYVVFGVMTIGMLCLLIPTVVTELNGNPEIAKMGIAQPTGAMEGKEVRFGPAASAYWSIVTTIISTGSVNSFHDSSMPVSGAMQLLGMMVNAFYGGCGVGFLNYYIYIIIAVFISGLMVGRTPEFMGHKVEAREVKIAALVTLLSAFLIKGGVALAAYFVAHHPDIAWAVKPSAWLNNPGYHGFSEMLYEFTSANANNGSGFEGLGDNNTFWNVSTGFVLILARFIPIIGPIAIGGILANKKYIPESAGTLKTDSLTFGVMTFAVIVIITALSFFPALTLGPLAEYFQIGR</sequence>
<comment type="similarity">
    <text evidence="9">Belongs to the KdpA family.</text>
</comment>
<dbReference type="EMBL" id="JAULBC010000002">
    <property type="protein sequence ID" value="MEX6687717.1"/>
    <property type="molecule type" value="Genomic_DNA"/>
</dbReference>
<evidence type="ECO:0000256" key="7">
    <source>
        <dbReference type="ARBA" id="ARBA00023065"/>
    </source>
</evidence>
<evidence type="ECO:0000256" key="3">
    <source>
        <dbReference type="ARBA" id="ARBA00022538"/>
    </source>
</evidence>
<comment type="subcellular location">
    <subcellularLocation>
        <location evidence="9">Cell membrane</location>
        <topology evidence="9">Multi-pass membrane protein</topology>
    </subcellularLocation>
</comment>
<evidence type="ECO:0000313" key="11">
    <source>
        <dbReference type="Proteomes" id="UP001560573"/>
    </source>
</evidence>
<keyword evidence="4 9" id="KW-0812">Transmembrane</keyword>
<dbReference type="Proteomes" id="UP001560573">
    <property type="component" value="Unassembled WGS sequence"/>
</dbReference>
<accession>A0ABV3ZCW0</accession>
<dbReference type="NCBIfam" id="TIGR00680">
    <property type="entry name" value="kdpA"/>
    <property type="match status" value="1"/>
</dbReference>
<dbReference type="InterPro" id="IPR004623">
    <property type="entry name" value="KdpA"/>
</dbReference>
<dbReference type="PANTHER" id="PTHR30607">
    <property type="entry name" value="POTASSIUM-TRANSPORTING ATPASE A CHAIN"/>
    <property type="match status" value="1"/>
</dbReference>
<keyword evidence="3 9" id="KW-0633">Potassium transport</keyword>
<keyword evidence="11" id="KW-1185">Reference proteome</keyword>
<dbReference type="Pfam" id="PF03814">
    <property type="entry name" value="KdpA"/>
    <property type="match status" value="1"/>
</dbReference>
<keyword evidence="2 9" id="KW-1003">Cell membrane</keyword>
<gene>
    <name evidence="9 10" type="primary">kdpA</name>
    <name evidence="10" type="ORF">QTN47_09450</name>
</gene>
<dbReference type="HAMAP" id="MF_00275">
    <property type="entry name" value="KdpA"/>
    <property type="match status" value="1"/>
</dbReference>
<evidence type="ECO:0000256" key="1">
    <source>
        <dbReference type="ARBA" id="ARBA00022448"/>
    </source>
</evidence>
<evidence type="ECO:0000313" key="10">
    <source>
        <dbReference type="EMBL" id="MEX6687717.1"/>
    </source>
</evidence>
<comment type="caution">
    <text evidence="10">The sequence shown here is derived from an EMBL/GenBank/DDBJ whole genome shotgun (WGS) entry which is preliminary data.</text>
</comment>
<feature type="transmembrane region" description="Helical" evidence="9">
    <location>
        <begin position="175"/>
        <end position="193"/>
    </location>
</feature>
<evidence type="ECO:0000256" key="5">
    <source>
        <dbReference type="ARBA" id="ARBA00022958"/>
    </source>
</evidence>
<feature type="transmembrane region" description="Helical" evidence="9">
    <location>
        <begin position="499"/>
        <end position="519"/>
    </location>
</feature>
<keyword evidence="6 9" id="KW-1133">Transmembrane helix</keyword>